<dbReference type="GO" id="GO:0008270">
    <property type="term" value="F:zinc ion binding"/>
    <property type="evidence" value="ECO:0007669"/>
    <property type="project" value="UniProtKB-KW"/>
</dbReference>
<dbReference type="RefSeq" id="XP_013758573.1">
    <property type="nucleotide sequence ID" value="XM_013903119.1"/>
</dbReference>
<dbReference type="InterPro" id="IPR029021">
    <property type="entry name" value="Prot-tyrosine_phosphatase-like"/>
</dbReference>
<evidence type="ECO:0000256" key="11">
    <source>
        <dbReference type="PROSITE-ProRule" id="PRU00091"/>
    </source>
</evidence>
<keyword evidence="16" id="KW-1185">Reference proteome</keyword>
<dbReference type="InterPro" id="IPR017455">
    <property type="entry name" value="Znf_FYVE-rel"/>
</dbReference>
<evidence type="ECO:0000313" key="15">
    <source>
        <dbReference type="EMBL" id="KNC48460.1"/>
    </source>
</evidence>
<dbReference type="Gene3D" id="3.30.40.10">
    <property type="entry name" value="Zinc/RING finger domain, C3HC4 (zinc finger)"/>
    <property type="match status" value="1"/>
</dbReference>
<evidence type="ECO:0000259" key="14">
    <source>
        <dbReference type="PROSITE" id="PS51339"/>
    </source>
</evidence>
<dbReference type="InterPro" id="IPR003595">
    <property type="entry name" value="Tyr_Pase_cat"/>
</dbReference>
<protein>
    <recommendedName>
        <fullName evidence="2">phosphatidylinositol-3,5-bisphosphate 3-phosphatase</fullName>
        <ecNumber evidence="2">3.1.3.95</ecNumber>
    </recommendedName>
    <alternativeName>
        <fullName evidence="8">Phosphatidylinositol-3,5-bisphosphate 3-phosphatase</fullName>
    </alternativeName>
</protein>
<feature type="active site" description="Phosphocysteine intermediate" evidence="9">
    <location>
        <position position="350"/>
    </location>
</feature>
<evidence type="ECO:0000313" key="16">
    <source>
        <dbReference type="Proteomes" id="UP000054408"/>
    </source>
</evidence>
<evidence type="ECO:0000256" key="8">
    <source>
        <dbReference type="ARBA" id="ARBA00032571"/>
    </source>
</evidence>
<keyword evidence="5" id="KW-0378">Hydrolase</keyword>
<dbReference type="SUPFAM" id="SSF57903">
    <property type="entry name" value="FYVE/PHD zinc finger"/>
    <property type="match status" value="1"/>
</dbReference>
<feature type="binding site" evidence="10">
    <location>
        <begin position="285"/>
        <end position="286"/>
    </location>
    <ligand>
        <name>substrate</name>
    </ligand>
</feature>
<feature type="binding site" evidence="10">
    <location>
        <begin position="260"/>
        <end position="263"/>
    </location>
    <ligand>
        <name>substrate</name>
    </ligand>
</feature>
<feature type="compositionally biased region" description="Gly residues" evidence="12">
    <location>
        <begin position="427"/>
        <end position="437"/>
    </location>
</feature>
<keyword evidence="4 11" id="KW-0863">Zinc-finger</keyword>
<dbReference type="InterPro" id="IPR016130">
    <property type="entry name" value="Tyr_Pase_AS"/>
</dbReference>
<dbReference type="eggNOG" id="KOG1089">
    <property type="taxonomic scope" value="Eukaryota"/>
</dbReference>
<evidence type="ECO:0000256" key="5">
    <source>
        <dbReference type="ARBA" id="ARBA00022801"/>
    </source>
</evidence>
<dbReference type="AlphaFoldDB" id="A0A0L0D893"/>
<accession>A0A0L0D893</accession>
<dbReference type="PANTHER" id="PTHR10807">
    <property type="entry name" value="MYOTUBULARIN-RELATED"/>
    <property type="match status" value="1"/>
</dbReference>
<reference evidence="15 16" key="1">
    <citation type="submission" date="2010-05" db="EMBL/GenBank/DDBJ databases">
        <title>The Genome Sequence of Thecamonas trahens ATCC 50062.</title>
        <authorList>
            <consortium name="The Broad Institute Genome Sequencing Platform"/>
            <person name="Russ C."/>
            <person name="Cuomo C."/>
            <person name="Shea T."/>
            <person name="Young S.K."/>
            <person name="Zeng Q."/>
            <person name="Koehrsen M."/>
            <person name="Haas B."/>
            <person name="Borodovsky M."/>
            <person name="Guigo R."/>
            <person name="Alvarado L."/>
            <person name="Berlin A."/>
            <person name="Bochicchio J."/>
            <person name="Borenstein D."/>
            <person name="Chapman S."/>
            <person name="Chen Z."/>
            <person name="Freedman E."/>
            <person name="Gellesch M."/>
            <person name="Goldberg J."/>
            <person name="Griggs A."/>
            <person name="Gujja S."/>
            <person name="Heilman E."/>
            <person name="Heiman D."/>
            <person name="Hepburn T."/>
            <person name="Howarth C."/>
            <person name="Jen D."/>
            <person name="Larson L."/>
            <person name="Mehta T."/>
            <person name="Park D."/>
            <person name="Pearson M."/>
            <person name="Roberts A."/>
            <person name="Saif S."/>
            <person name="Shenoy N."/>
            <person name="Sisk P."/>
            <person name="Stolte C."/>
            <person name="Sykes S."/>
            <person name="Thomson T."/>
            <person name="Walk T."/>
            <person name="White J."/>
            <person name="Yandava C."/>
            <person name="Burger G."/>
            <person name="Gray M.W."/>
            <person name="Holland P.W.H."/>
            <person name="King N."/>
            <person name="Lang F.B.F."/>
            <person name="Roger A.J."/>
            <person name="Ruiz-Trillo I."/>
            <person name="Lander E."/>
            <person name="Nusbaum C."/>
        </authorList>
    </citation>
    <scope>NUCLEOTIDE SEQUENCE [LARGE SCALE GENOMIC DNA]</scope>
    <source>
        <strain evidence="15 16">ATCC 50062</strain>
    </source>
</reference>
<dbReference type="PROSITE" id="PS51339">
    <property type="entry name" value="PPASE_MYOTUBULARIN"/>
    <property type="match status" value="1"/>
</dbReference>
<dbReference type="SUPFAM" id="SSF52799">
    <property type="entry name" value="(Phosphotyrosine protein) phosphatases II"/>
    <property type="match status" value="1"/>
</dbReference>
<feature type="domain" description="FYVE-type" evidence="13">
    <location>
        <begin position="706"/>
        <end position="764"/>
    </location>
</feature>
<dbReference type="GeneID" id="25564423"/>
<evidence type="ECO:0000256" key="6">
    <source>
        <dbReference type="ARBA" id="ARBA00022833"/>
    </source>
</evidence>
<dbReference type="InterPro" id="IPR011011">
    <property type="entry name" value="Znf_FYVE_PHD"/>
</dbReference>
<dbReference type="OrthoDB" id="271628at2759"/>
<evidence type="ECO:0000256" key="1">
    <source>
        <dbReference type="ARBA" id="ARBA00004370"/>
    </source>
</evidence>
<dbReference type="PROSITE" id="PS50178">
    <property type="entry name" value="ZF_FYVE"/>
    <property type="match status" value="1"/>
</dbReference>
<dbReference type="GO" id="GO:0052629">
    <property type="term" value="F:phosphatidylinositol-3,5-bisphosphate 3-phosphatase activity"/>
    <property type="evidence" value="ECO:0007669"/>
    <property type="project" value="UniProtKB-EC"/>
</dbReference>
<keyword evidence="3" id="KW-0479">Metal-binding</keyword>
<keyword evidence="6" id="KW-0862">Zinc</keyword>
<feature type="domain" description="Myotubularin phosphatase" evidence="14">
    <location>
        <begin position="135"/>
        <end position="590"/>
    </location>
</feature>
<evidence type="ECO:0000256" key="7">
    <source>
        <dbReference type="ARBA" id="ARBA00023136"/>
    </source>
</evidence>
<evidence type="ECO:0000256" key="12">
    <source>
        <dbReference type="SAM" id="MobiDB-lite"/>
    </source>
</evidence>
<evidence type="ECO:0000256" key="3">
    <source>
        <dbReference type="ARBA" id="ARBA00022723"/>
    </source>
</evidence>
<keyword evidence="7" id="KW-0472">Membrane</keyword>
<sequence>MDLPCSPELAVGTAAMVLHETPGYLAWGGAFAPGVVTVTAVALHFAPDCGGRPLRCPLLAVAKASLGSCLELRLRGAAGRIVLAFDAPQSGRALLATLAGYWTAAKAAGRDLASQAAIACAYARVASLPPGADSGLGVFSVVDEFDGRMQATDAGFRASFVNSEYALSDSYPSVLYVPAGVADDILRAAASFRAKERIPVLCWTLPGSPAALFRSAQPATGLIGHRCDADERLVAAMAALNPGAPFVIIDARPYVNAALNSAKGYGTERIGNYPNVTLEFMGIGNIHVMRDSLHKLAAAVNSPKARARPSEWLSRVADSGWLDHVAKVLAGANRIAHILTAEAGSVLVHCSHGWDRTPQLTSLAQVLVDPYYRTLDGLVTLVQKEWLSFGHKFADRTSQFADVRVSSRSSKGGGSATPDPSVPGVGFDAGSGPGAAGSDGPSSSSSVLRGMRSLGKSLSRNLGRLSGSSNEASPVSRSKGVGPTSEESPIFLQFLDALYQLLHQFPWAFEYNEDALIALADAAYSDLFGTFLLNFEAERVQADLNSSTLSVWPCLLAARDQFINPRFDACDEVLTAATTGHHVSVWTGYYGRYVSFGHPAPARCQCLVPKAERSLSVIPPSLLDELSDDGDDHYLSAGSGEDVSAGEAEGSTSVHPGEAANHVSEDEASLSWDESWEAVESEQDVAETGDGSESALAAPAVRWVPDSEAFQCAQCQSKFSISVRRHHCRLCGKVFCNKCTKARIVLFDDGKKHRVCDTCAKARH</sequence>
<proteinExistence type="predicted"/>
<evidence type="ECO:0000256" key="2">
    <source>
        <dbReference type="ARBA" id="ARBA00012903"/>
    </source>
</evidence>
<comment type="subcellular location">
    <subcellularLocation>
        <location evidence="1">Membrane</location>
    </subcellularLocation>
</comment>
<dbReference type="Pfam" id="PF01363">
    <property type="entry name" value="FYVE"/>
    <property type="match status" value="1"/>
</dbReference>
<dbReference type="GO" id="GO:0005737">
    <property type="term" value="C:cytoplasm"/>
    <property type="evidence" value="ECO:0007669"/>
    <property type="project" value="TreeGrafter"/>
</dbReference>
<dbReference type="OMA" id="WINRANS"/>
<dbReference type="EC" id="3.1.3.95" evidence="2"/>
<dbReference type="eggNOG" id="KOG1729">
    <property type="taxonomic scope" value="Eukaryota"/>
</dbReference>
<feature type="compositionally biased region" description="Low complexity" evidence="12">
    <location>
        <begin position="438"/>
        <end position="470"/>
    </location>
</feature>
<feature type="region of interest" description="Disordered" evidence="12">
    <location>
        <begin position="629"/>
        <end position="675"/>
    </location>
</feature>
<evidence type="ECO:0000259" key="13">
    <source>
        <dbReference type="PROSITE" id="PS50178"/>
    </source>
</evidence>
<dbReference type="STRING" id="461836.A0A0L0D893"/>
<dbReference type="SMART" id="SM00064">
    <property type="entry name" value="FYVE"/>
    <property type="match status" value="1"/>
</dbReference>
<dbReference type="EMBL" id="GL349451">
    <property type="protein sequence ID" value="KNC48460.1"/>
    <property type="molecule type" value="Genomic_DNA"/>
</dbReference>
<evidence type="ECO:0000256" key="4">
    <source>
        <dbReference type="ARBA" id="ARBA00022771"/>
    </source>
</evidence>
<dbReference type="SMART" id="SM00404">
    <property type="entry name" value="PTPc_motif"/>
    <property type="match status" value="1"/>
</dbReference>
<dbReference type="InterPro" id="IPR010569">
    <property type="entry name" value="Myotubularin-like_Pase_dom"/>
</dbReference>
<dbReference type="Proteomes" id="UP000054408">
    <property type="component" value="Unassembled WGS sequence"/>
</dbReference>
<dbReference type="PROSITE" id="PS00383">
    <property type="entry name" value="TYR_PHOSPHATASE_1"/>
    <property type="match status" value="1"/>
</dbReference>
<dbReference type="CDD" id="cd14507">
    <property type="entry name" value="PTP-MTM-like"/>
    <property type="match status" value="1"/>
</dbReference>
<feature type="region of interest" description="Disordered" evidence="12">
    <location>
        <begin position="406"/>
        <end position="482"/>
    </location>
</feature>
<evidence type="ECO:0000256" key="10">
    <source>
        <dbReference type="PIRSR" id="PIRSR630564-2"/>
    </source>
</evidence>
<dbReference type="Pfam" id="PF06602">
    <property type="entry name" value="Myotub-related"/>
    <property type="match status" value="1"/>
</dbReference>
<dbReference type="InterPro" id="IPR013083">
    <property type="entry name" value="Znf_RING/FYVE/PHD"/>
</dbReference>
<dbReference type="InterPro" id="IPR000306">
    <property type="entry name" value="Znf_FYVE"/>
</dbReference>
<feature type="binding site" evidence="10">
    <location>
        <begin position="350"/>
        <end position="356"/>
    </location>
    <ligand>
        <name>substrate</name>
    </ligand>
</feature>
<evidence type="ECO:0000256" key="9">
    <source>
        <dbReference type="PIRSR" id="PIRSR630564-1"/>
    </source>
</evidence>
<organism evidence="15 16">
    <name type="scientific">Thecamonas trahens ATCC 50062</name>
    <dbReference type="NCBI Taxonomy" id="461836"/>
    <lineage>
        <taxon>Eukaryota</taxon>
        <taxon>Apusozoa</taxon>
        <taxon>Apusomonadida</taxon>
        <taxon>Apusomonadidae</taxon>
        <taxon>Thecamonas</taxon>
    </lineage>
</organism>
<dbReference type="InterPro" id="IPR030564">
    <property type="entry name" value="Myotubularin"/>
</dbReference>
<dbReference type="GO" id="GO:0016020">
    <property type="term" value="C:membrane"/>
    <property type="evidence" value="ECO:0007669"/>
    <property type="project" value="UniProtKB-SubCell"/>
</dbReference>
<gene>
    <name evidence="15" type="ORF">AMSG_04906</name>
</gene>
<name>A0A0L0D893_THETB</name>